<dbReference type="EMBL" id="JBIQWL010000014">
    <property type="protein sequence ID" value="MFH8252989.1"/>
    <property type="molecule type" value="Genomic_DNA"/>
</dbReference>
<reference evidence="2 3" key="1">
    <citation type="submission" date="2024-09" db="EMBL/GenBank/DDBJ databases">
        <authorList>
            <person name="Pan X."/>
        </authorList>
    </citation>
    <scope>NUCLEOTIDE SEQUENCE [LARGE SCALE GENOMIC DNA]</scope>
    <source>
        <strain evidence="2 3">B2969</strain>
    </source>
</reference>
<dbReference type="Proteomes" id="UP001610861">
    <property type="component" value="Unassembled WGS sequence"/>
</dbReference>
<protein>
    <submittedName>
        <fullName evidence="2">DUF4194 domain-containing protein</fullName>
    </submittedName>
</protein>
<evidence type="ECO:0000313" key="3">
    <source>
        <dbReference type="Proteomes" id="UP001610861"/>
    </source>
</evidence>
<keyword evidence="3" id="KW-1185">Reference proteome</keyword>
<name>A0ABW7QI58_9MICO</name>
<evidence type="ECO:0000256" key="1">
    <source>
        <dbReference type="SAM" id="MobiDB-lite"/>
    </source>
</evidence>
<organism evidence="2 3">
    <name type="scientific">Microbacterium alkaliflavum</name>
    <dbReference type="NCBI Taxonomy" id="3248839"/>
    <lineage>
        <taxon>Bacteria</taxon>
        <taxon>Bacillati</taxon>
        <taxon>Actinomycetota</taxon>
        <taxon>Actinomycetes</taxon>
        <taxon>Micrococcales</taxon>
        <taxon>Microbacteriaceae</taxon>
        <taxon>Microbacterium</taxon>
    </lineage>
</organism>
<dbReference type="InterPro" id="IPR025449">
    <property type="entry name" value="JetB"/>
</dbReference>
<dbReference type="Pfam" id="PF13835">
    <property type="entry name" value="DUF4194"/>
    <property type="match status" value="1"/>
</dbReference>
<proteinExistence type="predicted"/>
<dbReference type="RefSeq" id="WP_397558416.1">
    <property type="nucleotide sequence ID" value="NZ_JBIQWL010000014.1"/>
</dbReference>
<evidence type="ECO:0000313" key="2">
    <source>
        <dbReference type="EMBL" id="MFH8252989.1"/>
    </source>
</evidence>
<sequence length="274" mass="30457">MTDTATLNDVEAGEVESDGVAADAVAVDDGEAGDVAAGEAFIAPAAMEEDLDELFPGDRGVLDPAVRRVFVHVLQRRFLLADRSRDEWTVLLDNQQLIESRLNDLFVRLVVDHERGVAYKQQVRSDELELPILLRDAPYTRSETLVLVHLRTVYQRESAAGEPAARVDIEDVEQTVMSYFVDADGDTARRQRSIRKAMDRLARDGIVDEETTGRFRISALVEIVLSAEKLRELRDWLRTQSDPANAGDAASIPSVDVFDDSEEDDEDAEEEAAL</sequence>
<comment type="caution">
    <text evidence="2">The sequence shown here is derived from an EMBL/GenBank/DDBJ whole genome shotgun (WGS) entry which is preliminary data.</text>
</comment>
<accession>A0ABW7QI58</accession>
<gene>
    <name evidence="2" type="ORF">ACH3VR_21665</name>
</gene>
<feature type="region of interest" description="Disordered" evidence="1">
    <location>
        <begin position="240"/>
        <end position="274"/>
    </location>
</feature>
<feature type="compositionally biased region" description="Acidic residues" evidence="1">
    <location>
        <begin position="257"/>
        <end position="274"/>
    </location>
</feature>